<keyword evidence="3" id="KW-1185">Reference proteome</keyword>
<organism evidence="2 3">
    <name type="scientific">Arthrobacter gandavensis</name>
    <dbReference type="NCBI Taxonomy" id="169960"/>
    <lineage>
        <taxon>Bacteria</taxon>
        <taxon>Bacillati</taxon>
        <taxon>Actinomycetota</taxon>
        <taxon>Actinomycetes</taxon>
        <taxon>Micrococcales</taxon>
        <taxon>Micrococcaceae</taxon>
        <taxon>Arthrobacter</taxon>
    </lineage>
</organism>
<gene>
    <name evidence="2" type="ORF">GCM10009688_10740</name>
</gene>
<feature type="compositionally biased region" description="Basic and acidic residues" evidence="1">
    <location>
        <begin position="12"/>
        <end position="21"/>
    </location>
</feature>
<evidence type="ECO:0000313" key="3">
    <source>
        <dbReference type="Proteomes" id="UP001500784"/>
    </source>
</evidence>
<name>A0ABP5AA57_9MICC</name>
<feature type="region of interest" description="Disordered" evidence="1">
    <location>
        <begin position="216"/>
        <end position="245"/>
    </location>
</feature>
<dbReference type="Proteomes" id="UP001500784">
    <property type="component" value="Unassembled WGS sequence"/>
</dbReference>
<dbReference type="RefSeq" id="WP_152225537.1">
    <property type="nucleotide sequence ID" value="NZ_BAAALV010000002.1"/>
</dbReference>
<accession>A0ABP5AA57</accession>
<evidence type="ECO:0000313" key="2">
    <source>
        <dbReference type="EMBL" id="GAA1908392.1"/>
    </source>
</evidence>
<proteinExistence type="predicted"/>
<feature type="region of interest" description="Disordered" evidence="1">
    <location>
        <begin position="1"/>
        <end position="23"/>
    </location>
</feature>
<protein>
    <submittedName>
        <fullName evidence="2">Uncharacterized protein</fullName>
    </submittedName>
</protein>
<sequence length="389" mass="38418">MSGASGSGEEVETGRTNRAEGRTILWAQVPPGQSNFNGPAIFIAEVAKDADDPDDYEDGDSFIPSNSFDGIVGKGWSGGSASNFGGTPGGTGVVGRGGRNQGTGVFGLGGGTPEPGNGGAGGIGVHGLGGPQADFFADYTTPPGAGLVGQGGRQSEFDNRLRLPHAAGVIGLGGGTGPNKDLLPAHPLSDTGGVGVYGQGAELTLTMVPQQDETGTIPGPNVASGPRSAGAGVLGRGGESTDPRVRNASGVIGLAGGVPIPSSNQTLGFGVVGHGPVGVHGRGLAGAGVEGTSSGDRGGTFQSDDAAQIQLIPGFFRGTYPPPVSVAPTALPSGREGVVQLPKDGRGGDLMVLSDEERSCTLWFCVEGVNSGPAKWAQVLTGPAFDGVA</sequence>
<comment type="caution">
    <text evidence="2">The sequence shown here is derived from an EMBL/GenBank/DDBJ whole genome shotgun (WGS) entry which is preliminary data.</text>
</comment>
<reference evidence="3" key="1">
    <citation type="journal article" date="2019" name="Int. J. Syst. Evol. Microbiol.">
        <title>The Global Catalogue of Microorganisms (GCM) 10K type strain sequencing project: providing services to taxonomists for standard genome sequencing and annotation.</title>
        <authorList>
            <consortium name="The Broad Institute Genomics Platform"/>
            <consortium name="The Broad Institute Genome Sequencing Center for Infectious Disease"/>
            <person name="Wu L."/>
            <person name="Ma J."/>
        </authorList>
    </citation>
    <scope>NUCLEOTIDE SEQUENCE [LARGE SCALE GENOMIC DNA]</scope>
    <source>
        <strain evidence="3">JCM 13316</strain>
    </source>
</reference>
<evidence type="ECO:0000256" key="1">
    <source>
        <dbReference type="SAM" id="MobiDB-lite"/>
    </source>
</evidence>
<dbReference type="EMBL" id="BAAALV010000002">
    <property type="protein sequence ID" value="GAA1908392.1"/>
    <property type="molecule type" value="Genomic_DNA"/>
</dbReference>